<dbReference type="AlphaFoldDB" id="B1ZTF4"/>
<evidence type="ECO:0000256" key="1">
    <source>
        <dbReference type="SAM" id="SignalP"/>
    </source>
</evidence>
<evidence type="ECO:0008006" key="4">
    <source>
        <dbReference type="Google" id="ProtNLM"/>
    </source>
</evidence>
<dbReference type="STRING" id="452637.Oter_0609"/>
<dbReference type="EMBL" id="CP001032">
    <property type="protein sequence ID" value="ACB73899.1"/>
    <property type="molecule type" value="Genomic_DNA"/>
</dbReference>
<evidence type="ECO:0000313" key="2">
    <source>
        <dbReference type="EMBL" id="ACB73899.1"/>
    </source>
</evidence>
<reference evidence="2 3" key="1">
    <citation type="journal article" date="2011" name="J. Bacteriol.">
        <title>Genome sequence of the verrucomicrobium Opitutus terrae PB90-1, an abundant inhabitant of rice paddy soil ecosystems.</title>
        <authorList>
            <person name="van Passel M.W."/>
            <person name="Kant R."/>
            <person name="Palva A."/>
            <person name="Copeland A."/>
            <person name="Lucas S."/>
            <person name="Lapidus A."/>
            <person name="Glavina del Rio T."/>
            <person name="Pitluck S."/>
            <person name="Goltsman E."/>
            <person name="Clum A."/>
            <person name="Sun H."/>
            <person name="Schmutz J."/>
            <person name="Larimer F.W."/>
            <person name="Land M.L."/>
            <person name="Hauser L."/>
            <person name="Kyrpides N."/>
            <person name="Mikhailova N."/>
            <person name="Richardson P.P."/>
            <person name="Janssen P.H."/>
            <person name="de Vos W.M."/>
            <person name="Smidt H."/>
        </authorList>
    </citation>
    <scope>NUCLEOTIDE SEQUENCE [LARGE SCALE GENOMIC DNA]</scope>
    <source>
        <strain evidence="3">DSM 11246 / JCM 15787 / PB90-1</strain>
    </source>
</reference>
<dbReference type="TCDB" id="1.B.3.2.1">
    <property type="family name" value="the sugar porin (sp) family"/>
</dbReference>
<protein>
    <recommendedName>
        <fullName evidence="4">Porin</fullName>
    </recommendedName>
</protein>
<dbReference type="eggNOG" id="COG3203">
    <property type="taxonomic scope" value="Bacteria"/>
</dbReference>
<organism evidence="2 3">
    <name type="scientific">Opitutus terrae (strain DSM 11246 / JCM 15787 / PB90-1)</name>
    <dbReference type="NCBI Taxonomy" id="452637"/>
    <lineage>
        <taxon>Bacteria</taxon>
        <taxon>Pseudomonadati</taxon>
        <taxon>Verrucomicrobiota</taxon>
        <taxon>Opitutia</taxon>
        <taxon>Opitutales</taxon>
        <taxon>Opitutaceae</taxon>
        <taxon>Opitutus</taxon>
    </lineage>
</organism>
<feature type="signal peptide" evidence="1">
    <location>
        <begin position="1"/>
        <end position="28"/>
    </location>
</feature>
<dbReference type="OrthoDB" id="197869at2"/>
<dbReference type="Proteomes" id="UP000007013">
    <property type="component" value="Chromosome"/>
</dbReference>
<dbReference type="HOGENOM" id="CLU_049016_0_0_0"/>
<dbReference type="SUPFAM" id="SSF56935">
    <property type="entry name" value="Porins"/>
    <property type="match status" value="1"/>
</dbReference>
<dbReference type="KEGG" id="ote:Oter_0609"/>
<proteinExistence type="predicted"/>
<evidence type="ECO:0000313" key="3">
    <source>
        <dbReference type="Proteomes" id="UP000007013"/>
    </source>
</evidence>
<sequence length="411" mass="46082">MNARHLTTCRTLAVLFVLGLSTTNTSLAAVTWKNIQFGGFASQGFLVNTGNNDYLGDTSGGTFDFREYALNASWSKGKFRVGAQGFGQRLGNYGDDKIVLDWAIVDYQATQWFGIRAGRVKMPRGLYNEALDVDSVRPFVLLPQSVYDARLRDFNSAINGGMIYGNINLRRFGSLDYKAFYGDIPMSTDSGANDYFNNDVPYPNVKIGMDAVYGGSLFWNTPKSGLRVGYSYSAFQDFGADRFLTMDIPPYGLIQFIMYRNTDRYDRHLLSAEYATGDWTFAAEIGQEEADFLIGIPAEVPTGILAVDNIYGYLSATRRINDRLEIGAYYSYTKEQQTSVNIVDGLIFPDLIQHDFAISAKYDINERWLVKVEGHYLDGAGKIFDTPSWPQPLAKRDESWFLLAAKATFSF</sequence>
<keyword evidence="1" id="KW-0732">Signal</keyword>
<accession>B1ZTF4</accession>
<feature type="chain" id="PRO_5002772684" description="Porin" evidence="1">
    <location>
        <begin position="29"/>
        <end position="411"/>
    </location>
</feature>
<name>B1ZTF4_OPITP</name>
<gene>
    <name evidence="2" type="ordered locus">Oter_0609</name>
</gene>
<keyword evidence="3" id="KW-1185">Reference proteome</keyword>